<keyword evidence="1" id="KW-0472">Membrane</keyword>
<dbReference type="RefSeq" id="WP_233732172.1">
    <property type="nucleotide sequence ID" value="NZ_JAJVCN010000004.1"/>
</dbReference>
<keyword evidence="3" id="KW-1185">Reference proteome</keyword>
<feature type="transmembrane region" description="Helical" evidence="1">
    <location>
        <begin position="12"/>
        <end position="34"/>
    </location>
</feature>
<keyword evidence="1" id="KW-1133">Transmembrane helix</keyword>
<evidence type="ECO:0000313" key="3">
    <source>
        <dbReference type="Proteomes" id="UP001521150"/>
    </source>
</evidence>
<proteinExistence type="predicted"/>
<name>A0ABS8ZS42_9PSEU</name>
<feature type="transmembrane region" description="Helical" evidence="1">
    <location>
        <begin position="86"/>
        <end position="106"/>
    </location>
</feature>
<organism evidence="2 3">
    <name type="scientific">Kibdelosporangium philippinense</name>
    <dbReference type="NCBI Taxonomy" id="211113"/>
    <lineage>
        <taxon>Bacteria</taxon>
        <taxon>Bacillati</taxon>
        <taxon>Actinomycetota</taxon>
        <taxon>Actinomycetes</taxon>
        <taxon>Pseudonocardiales</taxon>
        <taxon>Pseudonocardiaceae</taxon>
        <taxon>Kibdelosporangium</taxon>
    </lineage>
</organism>
<dbReference type="EMBL" id="JAJVCN010000004">
    <property type="protein sequence ID" value="MCE7010417.1"/>
    <property type="molecule type" value="Genomic_DNA"/>
</dbReference>
<sequence length="108" mass="11306">MVDAAQKRRLTVGVLSLIPAFFAGMFLGVILQMSSAGCGSTSVRFICSPDGQMVAMWLSPAGAVLGMIVGGLLGIRWLRQGHPVTIAILTGWLIFAATVVTAWVLATS</sequence>
<evidence type="ECO:0000256" key="1">
    <source>
        <dbReference type="SAM" id="Phobius"/>
    </source>
</evidence>
<comment type="caution">
    <text evidence="2">The sequence shown here is derived from an EMBL/GenBank/DDBJ whole genome shotgun (WGS) entry which is preliminary data.</text>
</comment>
<keyword evidence="1" id="KW-0812">Transmembrane</keyword>
<gene>
    <name evidence="2" type="ORF">LWC34_47580</name>
</gene>
<evidence type="ECO:0000313" key="2">
    <source>
        <dbReference type="EMBL" id="MCE7010417.1"/>
    </source>
</evidence>
<dbReference type="Proteomes" id="UP001521150">
    <property type="component" value="Unassembled WGS sequence"/>
</dbReference>
<protein>
    <submittedName>
        <fullName evidence="2">Uncharacterized protein</fullName>
    </submittedName>
</protein>
<reference evidence="2 3" key="1">
    <citation type="submission" date="2021-12" db="EMBL/GenBank/DDBJ databases">
        <title>Genome sequence of Kibdelosporangium philippinense ATCC 49844.</title>
        <authorList>
            <person name="Fedorov E.A."/>
            <person name="Omeragic M."/>
            <person name="Shalygina K.F."/>
            <person name="Maclea K.S."/>
        </authorList>
    </citation>
    <scope>NUCLEOTIDE SEQUENCE [LARGE SCALE GENOMIC DNA]</scope>
    <source>
        <strain evidence="2 3">ATCC 49844</strain>
    </source>
</reference>
<accession>A0ABS8ZS42</accession>
<feature type="transmembrane region" description="Helical" evidence="1">
    <location>
        <begin position="54"/>
        <end position="74"/>
    </location>
</feature>